<dbReference type="CDD" id="cd01821">
    <property type="entry name" value="Rhamnogalacturan_acetylesterase_like"/>
    <property type="match status" value="1"/>
</dbReference>
<dbReference type="InterPro" id="IPR008979">
    <property type="entry name" value="Galactose-bd-like_sf"/>
</dbReference>
<reference evidence="5" key="1">
    <citation type="submission" date="2022-01" db="EMBL/GenBank/DDBJ databases">
        <title>Genome sequencing of Zunongwangia sp. M21534 genome.</title>
        <authorList>
            <person name="Chen Y."/>
            <person name="Dong C."/>
            <person name="Shao Z."/>
        </authorList>
    </citation>
    <scope>NUCLEOTIDE SEQUENCE</scope>
    <source>
        <strain evidence="5">MCCC M21534</strain>
    </source>
</reference>
<evidence type="ECO:0000259" key="4">
    <source>
        <dbReference type="Pfam" id="PF13472"/>
    </source>
</evidence>
<dbReference type="SUPFAM" id="SSF52266">
    <property type="entry name" value="SGNH hydrolase"/>
    <property type="match status" value="1"/>
</dbReference>
<feature type="chain" id="PRO_5040766792" evidence="3">
    <location>
        <begin position="21"/>
        <end position="425"/>
    </location>
</feature>
<dbReference type="InterPro" id="IPR037459">
    <property type="entry name" value="RhgT-like"/>
</dbReference>
<dbReference type="PANTHER" id="PTHR43695:SF1">
    <property type="entry name" value="RHAMNOGALACTURONAN ACETYLESTERASE"/>
    <property type="match status" value="1"/>
</dbReference>
<dbReference type="Pfam" id="PF13472">
    <property type="entry name" value="Lipase_GDSL_2"/>
    <property type="match status" value="1"/>
</dbReference>
<dbReference type="SUPFAM" id="SSF49785">
    <property type="entry name" value="Galactose-binding domain-like"/>
    <property type="match status" value="1"/>
</dbReference>
<protein>
    <submittedName>
        <fullName evidence="5">Rhamnogalacturonan acetylesterase</fullName>
    </submittedName>
</protein>
<evidence type="ECO:0000256" key="3">
    <source>
        <dbReference type="SAM" id="SignalP"/>
    </source>
</evidence>
<dbReference type="Gene3D" id="2.60.120.430">
    <property type="entry name" value="Galactose-binding lectin"/>
    <property type="match status" value="1"/>
</dbReference>
<proteinExistence type="inferred from homology"/>
<dbReference type="RefSeq" id="WP_249600470.1">
    <property type="nucleotide sequence ID" value="NZ_JAKHSK010000004.1"/>
</dbReference>
<dbReference type="InterPro" id="IPR036514">
    <property type="entry name" value="SGNH_hydro_sf"/>
</dbReference>
<name>A0A9X1ZMR7_9FLAO</name>
<dbReference type="AlphaFoldDB" id="A0A9X1ZMR7"/>
<sequence length="425" mass="47686">MKSKLGCSLVLFLFATSAFAQSISFSKTHDADINFTENKAYSKDLGYGFDFNSDSQVNFEKQGFVADTSVYFSVQLPEGNYQIDVVLGGKNPSETTLKAESRRLMLAQEKVEANQTKTIRFNVHLHHQEIVNTSAKVNLKSRELGDLDWDQKLTLEFLGNPAVQKITITPADDLTTIFLAGDSTVTNQDLEPWASWGQMLPLYVNQQAVVANYAASGASLSSFKARKRLEKILSLLKKNDYLIIEFGHNDEKIKGEGNGAYGLYTNLLTEFIETARAKGGIPILATPTQRRAFKNGKLQPTHGDFHDAMRKVAEKMEVPLIDLTVATTKMYESWGEEISRKAFVQYPANTFPGQTEKLEDNTHFSNFGANEICLAFIQETIQKNVSLQDCFKTKLPEYDPKKPNQLSSWTIPRSPRFESIKPYGN</sequence>
<dbReference type="Gene3D" id="3.40.50.1110">
    <property type="entry name" value="SGNH hydrolase"/>
    <property type="match status" value="1"/>
</dbReference>
<dbReference type="InterPro" id="IPR013830">
    <property type="entry name" value="SGNH_hydro"/>
</dbReference>
<feature type="domain" description="SGNH hydrolase-type esterase" evidence="4">
    <location>
        <begin position="181"/>
        <end position="331"/>
    </location>
</feature>
<dbReference type="EMBL" id="JAKHSK010000004">
    <property type="protein sequence ID" value="MCL6217492.1"/>
    <property type="molecule type" value="Genomic_DNA"/>
</dbReference>
<dbReference type="PANTHER" id="PTHR43695">
    <property type="entry name" value="PUTATIVE (AFU_ORTHOLOGUE AFUA_2G17250)-RELATED"/>
    <property type="match status" value="1"/>
</dbReference>
<evidence type="ECO:0000313" key="6">
    <source>
        <dbReference type="Proteomes" id="UP001139521"/>
    </source>
</evidence>
<gene>
    <name evidence="5" type="ORF">L1967_04205</name>
</gene>
<comment type="similarity">
    <text evidence="1">Belongs to the 'GDSL' lipolytic enzyme family.</text>
</comment>
<keyword evidence="3" id="KW-0732">Signal</keyword>
<comment type="caution">
    <text evidence="5">The sequence shown here is derived from an EMBL/GenBank/DDBJ whole genome shotgun (WGS) entry which is preliminary data.</text>
</comment>
<dbReference type="Proteomes" id="UP001139521">
    <property type="component" value="Unassembled WGS sequence"/>
</dbReference>
<evidence type="ECO:0000313" key="5">
    <source>
        <dbReference type="EMBL" id="MCL6217492.1"/>
    </source>
</evidence>
<keyword evidence="6" id="KW-1185">Reference proteome</keyword>
<evidence type="ECO:0000256" key="1">
    <source>
        <dbReference type="ARBA" id="ARBA00008668"/>
    </source>
</evidence>
<accession>A0A9X1ZMR7</accession>
<feature type="signal peptide" evidence="3">
    <location>
        <begin position="1"/>
        <end position="20"/>
    </location>
</feature>
<keyword evidence="2" id="KW-0378">Hydrolase</keyword>
<evidence type="ECO:0000256" key="2">
    <source>
        <dbReference type="ARBA" id="ARBA00022801"/>
    </source>
</evidence>
<organism evidence="5 6">
    <name type="scientific">Zunongwangia pacifica</name>
    <dbReference type="NCBI Taxonomy" id="2911062"/>
    <lineage>
        <taxon>Bacteria</taxon>
        <taxon>Pseudomonadati</taxon>
        <taxon>Bacteroidota</taxon>
        <taxon>Flavobacteriia</taxon>
        <taxon>Flavobacteriales</taxon>
        <taxon>Flavobacteriaceae</taxon>
        <taxon>Zunongwangia</taxon>
    </lineage>
</organism>
<dbReference type="GO" id="GO:0016788">
    <property type="term" value="F:hydrolase activity, acting on ester bonds"/>
    <property type="evidence" value="ECO:0007669"/>
    <property type="project" value="UniProtKB-ARBA"/>
</dbReference>